<dbReference type="PANTHER" id="PTHR21427">
    <property type="entry name" value="UBIQUINONE BIOSYNTHESIS PROTEIN COQ9, MITOCHONDRIAL"/>
    <property type="match status" value="1"/>
</dbReference>
<feature type="region of interest" description="Disordered" evidence="9">
    <location>
        <begin position="292"/>
        <end position="312"/>
    </location>
</feature>
<evidence type="ECO:0000256" key="4">
    <source>
        <dbReference type="ARBA" id="ARBA00022688"/>
    </source>
</evidence>
<comment type="pathway">
    <text evidence="2 8">Cofactor biosynthesis; ubiquinone biosynthesis.</text>
</comment>
<keyword evidence="4 8" id="KW-0831">Ubiquinone biosynthesis</keyword>
<protein>
    <recommendedName>
        <fullName evidence="8">Ubiquinone biosynthesis protein</fullName>
    </recommendedName>
</protein>
<dbReference type="NCBIfam" id="TIGR02396">
    <property type="entry name" value="diverge_rpsU"/>
    <property type="match status" value="1"/>
</dbReference>
<evidence type="ECO:0000256" key="7">
    <source>
        <dbReference type="ARBA" id="ARBA00023128"/>
    </source>
</evidence>
<keyword evidence="6 8" id="KW-0446">Lipid-binding</keyword>
<dbReference type="OrthoDB" id="619536at2759"/>
<dbReference type="InterPro" id="IPR013718">
    <property type="entry name" value="COQ9_C"/>
</dbReference>
<proteinExistence type="inferred from homology"/>
<dbReference type="GeneID" id="8861436"/>
<dbReference type="RefSeq" id="XP_002680113.1">
    <property type="nucleotide sequence ID" value="XM_002680067.1"/>
</dbReference>
<accession>D2V7F4</accession>
<comment type="similarity">
    <text evidence="3 8">Belongs to the COQ9 family.</text>
</comment>
<dbReference type="KEGG" id="ngr:NAEGRDRAFT_64777"/>
<feature type="domain" description="COQ9 C-terminal" evidence="10">
    <location>
        <begin position="199"/>
        <end position="264"/>
    </location>
</feature>
<evidence type="ECO:0000256" key="8">
    <source>
        <dbReference type="RuleBase" id="RU366063"/>
    </source>
</evidence>
<dbReference type="FunCoup" id="D2V7F4">
    <property type="interactions" value="121"/>
</dbReference>
<evidence type="ECO:0000313" key="11">
    <source>
        <dbReference type="EMBL" id="EFC47369.1"/>
    </source>
</evidence>
<comment type="function">
    <text evidence="8">Membrane-associated protein that warps the membrane surface to access and bind aromatic isoprenes with high specificity, including ubiquinone (CoQ) isoprene intermediates and presents them directly to Coq7, therefore facilitating the Coq7-mediated hydroxylase step. Participates in the biosynthesis of coenzyme Q, also named ubiquinone, an essential lipid-soluble electron transporter for aerobic cellular respiration.</text>
</comment>
<evidence type="ECO:0000259" key="10">
    <source>
        <dbReference type="Pfam" id="PF08511"/>
    </source>
</evidence>
<evidence type="ECO:0000256" key="3">
    <source>
        <dbReference type="ARBA" id="ARBA00010766"/>
    </source>
</evidence>
<keyword evidence="5" id="KW-0809">Transit peptide</keyword>
<dbReference type="eggNOG" id="KOG2969">
    <property type="taxonomic scope" value="Eukaryota"/>
</dbReference>
<dbReference type="EMBL" id="GG738855">
    <property type="protein sequence ID" value="EFC47369.1"/>
    <property type="molecule type" value="Genomic_DNA"/>
</dbReference>
<dbReference type="VEuPathDB" id="AmoebaDB:NAEGRDRAFT_64777"/>
<dbReference type="AlphaFoldDB" id="D2V7F4"/>
<dbReference type="STRING" id="5762.D2V7F4"/>
<evidence type="ECO:0000256" key="1">
    <source>
        <dbReference type="ARBA" id="ARBA00004173"/>
    </source>
</evidence>
<sequence>MIRKVFVQSRQYTNSRIIFNQPASSFTSSTTTNTSTTSNNTLDIKTLKRSILDAAVDKYVPTLGWSVDAISEASKDFGLSPMASSQLFATGATSLGPETELIQHFLTKCNRAMSVQIQTMDKTGMDTPTIIKKAIRARLEMVAPFVKCGKWTEAMSTFIFGPNPLVDGPTQIFNQLTGFKTSGTHSGLGPVNQVHGLNALYNAAILSDEICHISGIRDTDIQWYIKRAGVGMVYTSCEFFMLTDSSPDFQDTWNFLDRRIDELTVLQSVNEGVSNILGGIFSAVFAMASVPPSTTNTTTQQQTEQTQPPSTN</sequence>
<dbReference type="Pfam" id="PF08511">
    <property type="entry name" value="COQ9"/>
    <property type="match status" value="1"/>
</dbReference>
<evidence type="ECO:0000256" key="2">
    <source>
        <dbReference type="ARBA" id="ARBA00004749"/>
    </source>
</evidence>
<dbReference type="InterPro" id="IPR012762">
    <property type="entry name" value="Ubiq_biosynth_COQ9"/>
</dbReference>
<evidence type="ECO:0000256" key="5">
    <source>
        <dbReference type="ARBA" id="ARBA00022946"/>
    </source>
</evidence>
<dbReference type="Gene3D" id="1.10.357.10">
    <property type="entry name" value="Tetracycline Repressor, domain 2"/>
    <property type="match status" value="1"/>
</dbReference>
<evidence type="ECO:0000256" key="6">
    <source>
        <dbReference type="ARBA" id="ARBA00023121"/>
    </source>
</evidence>
<dbReference type="GO" id="GO:0008289">
    <property type="term" value="F:lipid binding"/>
    <property type="evidence" value="ECO:0007669"/>
    <property type="project" value="UniProtKB-UniRule"/>
</dbReference>
<comment type="subcellular location">
    <subcellularLocation>
        <location evidence="1 8">Mitochondrion</location>
    </subcellularLocation>
</comment>
<keyword evidence="12" id="KW-1185">Reference proteome</keyword>
<name>D2V7F4_NAEGR</name>
<evidence type="ECO:0000313" key="12">
    <source>
        <dbReference type="Proteomes" id="UP000006671"/>
    </source>
</evidence>
<organism evidence="12">
    <name type="scientific">Naegleria gruberi</name>
    <name type="common">Amoeba</name>
    <dbReference type="NCBI Taxonomy" id="5762"/>
    <lineage>
        <taxon>Eukaryota</taxon>
        <taxon>Discoba</taxon>
        <taxon>Heterolobosea</taxon>
        <taxon>Tetramitia</taxon>
        <taxon>Eutetramitia</taxon>
        <taxon>Vahlkampfiidae</taxon>
        <taxon>Naegleria</taxon>
    </lineage>
</organism>
<dbReference type="PANTHER" id="PTHR21427:SF19">
    <property type="entry name" value="UBIQUINONE BIOSYNTHESIS PROTEIN COQ9, MITOCHONDRIAL"/>
    <property type="match status" value="1"/>
</dbReference>
<dbReference type="UniPathway" id="UPA00232"/>
<reference evidence="11 12" key="1">
    <citation type="journal article" date="2010" name="Cell">
        <title>The genome of Naegleria gruberi illuminates early eukaryotic versatility.</title>
        <authorList>
            <person name="Fritz-Laylin L.K."/>
            <person name="Prochnik S.E."/>
            <person name="Ginger M.L."/>
            <person name="Dacks J.B."/>
            <person name="Carpenter M.L."/>
            <person name="Field M.C."/>
            <person name="Kuo A."/>
            <person name="Paredez A."/>
            <person name="Chapman J."/>
            <person name="Pham J."/>
            <person name="Shu S."/>
            <person name="Neupane R."/>
            <person name="Cipriano M."/>
            <person name="Mancuso J."/>
            <person name="Tu H."/>
            <person name="Salamov A."/>
            <person name="Lindquist E."/>
            <person name="Shapiro H."/>
            <person name="Lucas S."/>
            <person name="Grigoriev I.V."/>
            <person name="Cande W.Z."/>
            <person name="Fulton C."/>
            <person name="Rokhsar D.S."/>
            <person name="Dawson S.C."/>
        </authorList>
    </citation>
    <scope>NUCLEOTIDE SEQUENCE [LARGE SCALE GENOMIC DNA]</scope>
    <source>
        <strain evidence="11 12">NEG-M</strain>
    </source>
</reference>
<dbReference type="Proteomes" id="UP000006671">
    <property type="component" value="Unassembled WGS sequence"/>
</dbReference>
<evidence type="ECO:0000256" key="9">
    <source>
        <dbReference type="SAM" id="MobiDB-lite"/>
    </source>
</evidence>
<dbReference type="InParanoid" id="D2V7F4"/>
<dbReference type="GO" id="GO:0005743">
    <property type="term" value="C:mitochondrial inner membrane"/>
    <property type="evidence" value="ECO:0007669"/>
    <property type="project" value="TreeGrafter"/>
</dbReference>
<dbReference type="GO" id="GO:0006744">
    <property type="term" value="P:ubiquinone biosynthetic process"/>
    <property type="evidence" value="ECO:0007669"/>
    <property type="project" value="UniProtKB-UniRule"/>
</dbReference>
<keyword evidence="7 8" id="KW-0496">Mitochondrion</keyword>
<gene>
    <name evidence="11" type="ORF">NAEGRDRAFT_64777</name>
</gene>
<dbReference type="OMA" id="ICHISGI"/>